<comment type="caution">
    <text evidence="1">The sequence shown here is derived from an EMBL/GenBank/DDBJ whole genome shotgun (WGS) entry which is preliminary data.</text>
</comment>
<reference evidence="1" key="1">
    <citation type="journal article" date="2022" name="New Phytol.">
        <title>Evolutionary transition to the ectomycorrhizal habit in the genomes of a hyperdiverse lineage of mushroom-forming fungi.</title>
        <authorList>
            <person name="Looney B."/>
            <person name="Miyauchi S."/>
            <person name="Morin E."/>
            <person name="Drula E."/>
            <person name="Courty P.E."/>
            <person name="Kohler A."/>
            <person name="Kuo A."/>
            <person name="LaButti K."/>
            <person name="Pangilinan J."/>
            <person name="Lipzen A."/>
            <person name="Riley R."/>
            <person name="Andreopoulos W."/>
            <person name="He G."/>
            <person name="Johnson J."/>
            <person name="Nolan M."/>
            <person name="Tritt A."/>
            <person name="Barry K.W."/>
            <person name="Grigoriev I.V."/>
            <person name="Nagy L.G."/>
            <person name="Hibbett D."/>
            <person name="Henrissat B."/>
            <person name="Matheny P.B."/>
            <person name="Labbe J."/>
            <person name="Martin F.M."/>
        </authorList>
    </citation>
    <scope>NUCLEOTIDE SEQUENCE</scope>
    <source>
        <strain evidence="1">BPL690</strain>
    </source>
</reference>
<dbReference type="AlphaFoldDB" id="A0AAD4QNU8"/>
<evidence type="ECO:0000313" key="1">
    <source>
        <dbReference type="EMBL" id="KAI0306208.1"/>
    </source>
</evidence>
<dbReference type="Proteomes" id="UP001203297">
    <property type="component" value="Unassembled WGS sequence"/>
</dbReference>
<gene>
    <name evidence="1" type="ORF">B0F90DRAFT_973721</name>
</gene>
<name>A0AAD4QNU8_9AGAM</name>
<proteinExistence type="predicted"/>
<accession>A0AAD4QNU8</accession>
<dbReference type="EMBL" id="WTXG01000004">
    <property type="protein sequence ID" value="KAI0306208.1"/>
    <property type="molecule type" value="Genomic_DNA"/>
</dbReference>
<evidence type="ECO:0008006" key="3">
    <source>
        <dbReference type="Google" id="ProtNLM"/>
    </source>
</evidence>
<evidence type="ECO:0000313" key="2">
    <source>
        <dbReference type="Proteomes" id="UP001203297"/>
    </source>
</evidence>
<protein>
    <recommendedName>
        <fullName evidence="3">C2H2-type domain-containing protein</fullName>
    </recommendedName>
</protein>
<sequence>MGFGFEKKNQKSKIWAKQREEATLTMLRSPRTDGLLGCPRRGCGELLGGVRALTFHLHIHAVSAGAYACVRCGGAFENARELVRHACARRRARGT</sequence>
<keyword evidence="2" id="KW-1185">Reference proteome</keyword>
<organism evidence="1 2">
    <name type="scientific">Multifurca ochricompacta</name>
    <dbReference type="NCBI Taxonomy" id="376703"/>
    <lineage>
        <taxon>Eukaryota</taxon>
        <taxon>Fungi</taxon>
        <taxon>Dikarya</taxon>
        <taxon>Basidiomycota</taxon>
        <taxon>Agaricomycotina</taxon>
        <taxon>Agaricomycetes</taxon>
        <taxon>Russulales</taxon>
        <taxon>Russulaceae</taxon>
        <taxon>Multifurca</taxon>
    </lineage>
</organism>